<organism evidence="9 10">
    <name type="scientific">Shimia sagamensis</name>
    <dbReference type="NCBI Taxonomy" id="1566352"/>
    <lineage>
        <taxon>Bacteria</taxon>
        <taxon>Pseudomonadati</taxon>
        <taxon>Pseudomonadota</taxon>
        <taxon>Alphaproteobacteria</taxon>
        <taxon>Rhodobacterales</taxon>
        <taxon>Roseobacteraceae</taxon>
    </lineage>
</organism>
<reference evidence="9 10" key="1">
    <citation type="submission" date="2017-05" db="EMBL/GenBank/DDBJ databases">
        <authorList>
            <person name="Varghese N."/>
            <person name="Submissions S."/>
        </authorList>
    </citation>
    <scope>NUCLEOTIDE SEQUENCE [LARGE SCALE GENOMIC DNA]</scope>
    <source>
        <strain evidence="9 10">DSM 29734</strain>
    </source>
</reference>
<evidence type="ECO:0000256" key="6">
    <source>
        <dbReference type="ARBA" id="ARBA00023136"/>
    </source>
</evidence>
<feature type="transmembrane region" description="Helical" evidence="7">
    <location>
        <begin position="59"/>
        <end position="78"/>
    </location>
</feature>
<protein>
    <submittedName>
        <fullName evidence="9">Surface polysaccharide O-acyltransferase, integral membrane enzyme</fullName>
    </submittedName>
</protein>
<keyword evidence="5 7" id="KW-1133">Transmembrane helix</keyword>
<dbReference type="InterPro" id="IPR002656">
    <property type="entry name" value="Acyl_transf_3_dom"/>
</dbReference>
<proteinExistence type="inferred from homology"/>
<comment type="caution">
    <text evidence="9">The sequence shown here is derived from an EMBL/GenBank/DDBJ whole genome shotgun (WGS) entry which is preliminary data.</text>
</comment>
<gene>
    <name evidence="9" type="ORF">SAMN06265373_10654</name>
</gene>
<evidence type="ECO:0000256" key="3">
    <source>
        <dbReference type="ARBA" id="ARBA00022475"/>
    </source>
</evidence>
<evidence type="ECO:0000256" key="2">
    <source>
        <dbReference type="ARBA" id="ARBA00007400"/>
    </source>
</evidence>
<name>A0ABY1P7S3_9RHOB</name>
<feature type="domain" description="Acyltransferase 3" evidence="8">
    <location>
        <begin position="16"/>
        <end position="354"/>
    </location>
</feature>
<feature type="transmembrane region" description="Helical" evidence="7">
    <location>
        <begin position="209"/>
        <end position="229"/>
    </location>
</feature>
<keyword evidence="6 7" id="KW-0472">Membrane</keyword>
<keyword evidence="3" id="KW-1003">Cell membrane</keyword>
<evidence type="ECO:0000256" key="5">
    <source>
        <dbReference type="ARBA" id="ARBA00022989"/>
    </source>
</evidence>
<evidence type="ECO:0000313" key="9">
    <source>
        <dbReference type="EMBL" id="SMP28546.1"/>
    </source>
</evidence>
<keyword evidence="10" id="KW-1185">Reference proteome</keyword>
<comment type="similarity">
    <text evidence="2">Belongs to the acyltransferase 3 family.</text>
</comment>
<sequence length="387" mass="42863">MVNCMVADGPYAGRHTWIDALRLFAGVSMVGLHVTADAQGQPFPEADPAARLAPMVLRALLYTARTELFLMISIMLLLMALSRRPRSYGTVMAEQARRLLIPFVFWTAAYAFYNLLKARSLGYEAEVFAALQQPVTWAGYLLLGDVKYHMHFIPTLFALLLFFPLFGVAERKPALGLMVVPALLLKQRVDPVLYAALWDTETLGYAVRALKVLSYIGYGMAAGAVLGVWRQTTAAQRQIWIWPIALIVIVLLALKLISTAKVIATGLWVYDNPFVFWADYLMPVALLVLCLTLAHKAWPAGLSRLSKYAFGLYLCHPVFLDLAEVALAGRDVTPSQSIVLELAWTLPATGCFVWALSRLRLTAWTVGLGSLPDFPLFRSPQKAGTRS</sequence>
<keyword evidence="4 7" id="KW-0812">Transmembrane</keyword>
<dbReference type="Proteomes" id="UP001157961">
    <property type="component" value="Unassembled WGS sequence"/>
</dbReference>
<evidence type="ECO:0000256" key="1">
    <source>
        <dbReference type="ARBA" id="ARBA00004651"/>
    </source>
</evidence>
<feature type="transmembrane region" description="Helical" evidence="7">
    <location>
        <begin position="241"/>
        <end position="268"/>
    </location>
</feature>
<dbReference type="Pfam" id="PF01757">
    <property type="entry name" value="Acyl_transf_3"/>
    <property type="match status" value="1"/>
</dbReference>
<accession>A0ABY1P7S3</accession>
<evidence type="ECO:0000256" key="4">
    <source>
        <dbReference type="ARBA" id="ARBA00022692"/>
    </source>
</evidence>
<dbReference type="PANTHER" id="PTHR40074">
    <property type="entry name" value="O-ACETYLTRANSFERASE WECH"/>
    <property type="match status" value="1"/>
</dbReference>
<dbReference type="EMBL" id="FXTY01000006">
    <property type="protein sequence ID" value="SMP28546.1"/>
    <property type="molecule type" value="Genomic_DNA"/>
</dbReference>
<evidence type="ECO:0000313" key="10">
    <source>
        <dbReference type="Proteomes" id="UP001157961"/>
    </source>
</evidence>
<feature type="transmembrane region" description="Helical" evidence="7">
    <location>
        <begin position="99"/>
        <end position="116"/>
    </location>
</feature>
<evidence type="ECO:0000259" key="8">
    <source>
        <dbReference type="Pfam" id="PF01757"/>
    </source>
</evidence>
<dbReference type="PANTHER" id="PTHR40074:SF2">
    <property type="entry name" value="O-ACETYLTRANSFERASE WECH"/>
    <property type="match status" value="1"/>
</dbReference>
<comment type="subcellular location">
    <subcellularLocation>
        <location evidence="1">Cell membrane</location>
        <topology evidence="1">Multi-pass membrane protein</topology>
    </subcellularLocation>
</comment>
<feature type="transmembrane region" description="Helical" evidence="7">
    <location>
        <begin position="274"/>
        <end position="294"/>
    </location>
</feature>
<evidence type="ECO:0000256" key="7">
    <source>
        <dbReference type="SAM" id="Phobius"/>
    </source>
</evidence>
<feature type="transmembrane region" description="Helical" evidence="7">
    <location>
        <begin position="148"/>
        <end position="168"/>
    </location>
</feature>